<protein>
    <submittedName>
        <fullName evidence="1">Uncharacterized protein</fullName>
    </submittedName>
</protein>
<reference evidence="1 2" key="1">
    <citation type="submission" date="2016-04" db="EMBL/GenBank/DDBJ databases">
        <title>Genome analyses suggest a sexual origin of heterokaryosis in a supposedly ancient asexual fungus.</title>
        <authorList>
            <person name="Ropars J."/>
            <person name="Sedzielewska K."/>
            <person name="Noel J."/>
            <person name="Charron P."/>
            <person name="Farinelli L."/>
            <person name="Marton T."/>
            <person name="Kruger M."/>
            <person name="Pelin A."/>
            <person name="Brachmann A."/>
            <person name="Corradi N."/>
        </authorList>
    </citation>
    <scope>NUCLEOTIDE SEQUENCE [LARGE SCALE GENOMIC DNA]</scope>
    <source>
        <strain evidence="1 2">A5</strain>
    </source>
</reference>
<dbReference type="EMBL" id="LLXJ01005647">
    <property type="protein sequence ID" value="PKB94718.1"/>
    <property type="molecule type" value="Genomic_DNA"/>
</dbReference>
<accession>A0A2N0NJG7</accession>
<dbReference type="Proteomes" id="UP000232722">
    <property type="component" value="Unassembled WGS sequence"/>
</dbReference>
<proteinExistence type="predicted"/>
<reference evidence="1 2" key="2">
    <citation type="submission" date="2017-09" db="EMBL/GenBank/DDBJ databases">
        <title>Extensive intraspecific genome diversity in a model arbuscular mycorrhizal fungus.</title>
        <authorList>
            <person name="Chen E.C."/>
            <person name="Morin E."/>
            <person name="Beaudet D."/>
            <person name="Noel J."/>
            <person name="Ndikumana S."/>
            <person name="Charron P."/>
            <person name="St-Onge C."/>
            <person name="Giorgi J."/>
            <person name="Grigoriev I.V."/>
            <person name="Roux C."/>
            <person name="Martin F.M."/>
            <person name="Corradi N."/>
        </authorList>
    </citation>
    <scope>NUCLEOTIDE SEQUENCE [LARGE SCALE GENOMIC DNA]</scope>
    <source>
        <strain evidence="1 2">A5</strain>
    </source>
</reference>
<evidence type="ECO:0000313" key="2">
    <source>
        <dbReference type="Proteomes" id="UP000232722"/>
    </source>
</evidence>
<gene>
    <name evidence="1" type="ORF">RhiirA5_438168</name>
</gene>
<dbReference type="GO" id="GO:0003676">
    <property type="term" value="F:nucleic acid binding"/>
    <property type="evidence" value="ECO:0007669"/>
    <property type="project" value="InterPro"/>
</dbReference>
<dbReference type="AlphaFoldDB" id="A0A2N0NJG7"/>
<dbReference type="InterPro" id="IPR036397">
    <property type="entry name" value="RNaseH_sf"/>
</dbReference>
<sequence length="145" mass="15369">MLDEFGSPIFGKQLLVQAGCGTCSIVHWISPNCESSPEDGVRLHFNRWNIAPDFSPVVAIETPIISTTIESSSAAAVFANSLLIPSTDSHAGFPNSIATYAHGIIRDNSSSSRAKAAAIYAVLTISPRNSEVTIYTDSQTAIDGL</sequence>
<evidence type="ECO:0000313" key="1">
    <source>
        <dbReference type="EMBL" id="PKB94718.1"/>
    </source>
</evidence>
<name>A0A2N0NJG7_9GLOM</name>
<comment type="caution">
    <text evidence="1">The sequence shown here is derived from an EMBL/GenBank/DDBJ whole genome shotgun (WGS) entry which is preliminary data.</text>
</comment>
<dbReference type="Gene3D" id="3.30.420.10">
    <property type="entry name" value="Ribonuclease H-like superfamily/Ribonuclease H"/>
    <property type="match status" value="1"/>
</dbReference>
<organism evidence="1 2">
    <name type="scientific">Rhizophagus irregularis</name>
    <dbReference type="NCBI Taxonomy" id="588596"/>
    <lineage>
        <taxon>Eukaryota</taxon>
        <taxon>Fungi</taxon>
        <taxon>Fungi incertae sedis</taxon>
        <taxon>Mucoromycota</taxon>
        <taxon>Glomeromycotina</taxon>
        <taxon>Glomeromycetes</taxon>
        <taxon>Glomerales</taxon>
        <taxon>Glomeraceae</taxon>
        <taxon>Rhizophagus</taxon>
    </lineage>
</organism>